<organism evidence="11 12">
    <name type="scientific">Corynebacterium appendicis CIP 107643</name>
    <dbReference type="NCBI Taxonomy" id="1161099"/>
    <lineage>
        <taxon>Bacteria</taxon>
        <taxon>Bacillati</taxon>
        <taxon>Actinomycetota</taxon>
        <taxon>Actinomycetes</taxon>
        <taxon>Mycobacteriales</taxon>
        <taxon>Corynebacteriaceae</taxon>
        <taxon>Corynebacterium</taxon>
    </lineage>
</organism>
<evidence type="ECO:0000256" key="9">
    <source>
        <dbReference type="HAMAP-Rule" id="MF_00422"/>
    </source>
</evidence>
<evidence type="ECO:0000256" key="7">
    <source>
        <dbReference type="ARBA" id="ARBA00023010"/>
    </source>
</evidence>
<comment type="similarity">
    <text evidence="9">Belongs to the SecE/SEC61-gamma family.</text>
</comment>
<dbReference type="OrthoDB" id="9805743at2"/>
<keyword evidence="5 9" id="KW-0653">Protein transport</keyword>
<evidence type="ECO:0000256" key="3">
    <source>
        <dbReference type="ARBA" id="ARBA00022475"/>
    </source>
</evidence>
<evidence type="ECO:0000313" key="11">
    <source>
        <dbReference type="EMBL" id="SIS38170.1"/>
    </source>
</evidence>
<dbReference type="PANTHER" id="PTHR33910">
    <property type="entry name" value="PROTEIN TRANSLOCASE SUBUNIT SECE"/>
    <property type="match status" value="1"/>
</dbReference>
<feature type="compositionally biased region" description="Polar residues" evidence="10">
    <location>
        <begin position="20"/>
        <end position="29"/>
    </location>
</feature>
<dbReference type="GO" id="GO:0005886">
    <property type="term" value="C:plasma membrane"/>
    <property type="evidence" value="ECO:0007669"/>
    <property type="project" value="UniProtKB-SubCell"/>
</dbReference>
<evidence type="ECO:0000256" key="2">
    <source>
        <dbReference type="ARBA" id="ARBA00022448"/>
    </source>
</evidence>
<dbReference type="EMBL" id="FTOF01000001">
    <property type="protein sequence ID" value="SIS38170.1"/>
    <property type="molecule type" value="Genomic_DNA"/>
</dbReference>
<comment type="subcellular location">
    <subcellularLocation>
        <location evidence="9">Cell membrane</location>
        <topology evidence="9">Single-pass membrane protein</topology>
    </subcellularLocation>
    <subcellularLocation>
        <location evidence="1">Membrane</location>
    </subcellularLocation>
</comment>
<comment type="subunit">
    <text evidence="9">Component of the Sec protein translocase complex. Heterotrimer consisting of SecY, SecE and SecG subunits. The heterotrimers can form oligomers, although 1 heterotrimer is thought to be able to translocate proteins. Interacts with the ribosome. Interacts with SecDF, and other proteins may be involved. Interacts with SecA.</text>
</comment>
<sequence length="107" mass="11610">MTDNQPGRNTAKPAGKRQRSGASSVTSESYQEKRVEKSASEDQDNTGNGVAAFPGEVVGEMRKVVWPTGRQMLNYTLIVFGFLIVLTALVWGVDQGAAWVVEKVLVP</sequence>
<feature type="compositionally biased region" description="Basic and acidic residues" evidence="10">
    <location>
        <begin position="30"/>
        <end position="40"/>
    </location>
</feature>
<evidence type="ECO:0000256" key="6">
    <source>
        <dbReference type="ARBA" id="ARBA00022989"/>
    </source>
</evidence>
<dbReference type="STRING" id="1161099.SAMN05444817_10122"/>
<dbReference type="InterPro" id="IPR038379">
    <property type="entry name" value="SecE_sf"/>
</dbReference>
<dbReference type="Gene3D" id="1.20.5.1030">
    <property type="entry name" value="Preprotein translocase secy subunit"/>
    <property type="match status" value="1"/>
</dbReference>
<evidence type="ECO:0000256" key="1">
    <source>
        <dbReference type="ARBA" id="ARBA00004370"/>
    </source>
</evidence>
<keyword evidence="3 9" id="KW-1003">Cell membrane</keyword>
<keyword evidence="8 9" id="KW-0472">Membrane</keyword>
<dbReference type="GO" id="GO:0065002">
    <property type="term" value="P:intracellular protein transmembrane transport"/>
    <property type="evidence" value="ECO:0007669"/>
    <property type="project" value="UniProtKB-UniRule"/>
</dbReference>
<keyword evidence="12" id="KW-1185">Reference proteome</keyword>
<feature type="region of interest" description="Disordered" evidence="10">
    <location>
        <begin position="1"/>
        <end position="52"/>
    </location>
</feature>
<dbReference type="PANTHER" id="PTHR33910:SF1">
    <property type="entry name" value="PROTEIN TRANSLOCASE SUBUNIT SECE"/>
    <property type="match status" value="1"/>
</dbReference>
<evidence type="ECO:0000256" key="8">
    <source>
        <dbReference type="ARBA" id="ARBA00023136"/>
    </source>
</evidence>
<dbReference type="GO" id="GO:0006605">
    <property type="term" value="P:protein targeting"/>
    <property type="evidence" value="ECO:0007669"/>
    <property type="project" value="UniProtKB-UniRule"/>
</dbReference>
<reference evidence="12" key="1">
    <citation type="submission" date="2017-01" db="EMBL/GenBank/DDBJ databases">
        <authorList>
            <person name="Varghese N."/>
            <person name="Submissions S."/>
        </authorList>
    </citation>
    <scope>NUCLEOTIDE SEQUENCE [LARGE SCALE GENOMIC DNA]</scope>
    <source>
        <strain evidence="12">DSM 44531</strain>
    </source>
</reference>
<proteinExistence type="inferred from homology"/>
<dbReference type="NCBIfam" id="NF005783">
    <property type="entry name" value="PRK07597.9-4"/>
    <property type="match status" value="1"/>
</dbReference>
<dbReference type="NCBIfam" id="TIGR00964">
    <property type="entry name" value="secE_bact"/>
    <property type="match status" value="1"/>
</dbReference>
<feature type="transmembrane region" description="Helical" evidence="9">
    <location>
        <begin position="72"/>
        <end position="93"/>
    </location>
</feature>
<dbReference type="GO" id="GO:0008320">
    <property type="term" value="F:protein transmembrane transporter activity"/>
    <property type="evidence" value="ECO:0007669"/>
    <property type="project" value="UniProtKB-UniRule"/>
</dbReference>
<gene>
    <name evidence="9" type="primary">secE</name>
    <name evidence="11" type="ORF">SAMN05444817_10122</name>
</gene>
<keyword evidence="2 9" id="KW-0813">Transport</keyword>
<dbReference type="RefSeq" id="WP_076598048.1">
    <property type="nucleotide sequence ID" value="NZ_CP046976.1"/>
</dbReference>
<comment type="function">
    <text evidence="9">Essential subunit of the Sec protein translocation channel SecYEG. Clamps together the 2 halves of SecY. May contact the channel plug during translocation.</text>
</comment>
<keyword evidence="7 9" id="KW-0811">Translocation</keyword>
<dbReference type="AlphaFoldDB" id="A0A1N7IM68"/>
<dbReference type="HAMAP" id="MF_00422">
    <property type="entry name" value="SecE"/>
    <property type="match status" value="1"/>
</dbReference>
<evidence type="ECO:0000256" key="4">
    <source>
        <dbReference type="ARBA" id="ARBA00022692"/>
    </source>
</evidence>
<evidence type="ECO:0000256" key="10">
    <source>
        <dbReference type="SAM" id="MobiDB-lite"/>
    </source>
</evidence>
<keyword evidence="4 9" id="KW-0812">Transmembrane</keyword>
<dbReference type="Pfam" id="PF00584">
    <property type="entry name" value="SecE"/>
    <property type="match status" value="1"/>
</dbReference>
<dbReference type="Proteomes" id="UP000186292">
    <property type="component" value="Unassembled WGS sequence"/>
</dbReference>
<dbReference type="InterPro" id="IPR001901">
    <property type="entry name" value="Translocase_SecE/Sec61-g"/>
</dbReference>
<evidence type="ECO:0000313" key="12">
    <source>
        <dbReference type="Proteomes" id="UP000186292"/>
    </source>
</evidence>
<dbReference type="InterPro" id="IPR005807">
    <property type="entry name" value="SecE_bac"/>
</dbReference>
<keyword evidence="6 9" id="KW-1133">Transmembrane helix</keyword>
<dbReference type="GO" id="GO:0009306">
    <property type="term" value="P:protein secretion"/>
    <property type="evidence" value="ECO:0007669"/>
    <property type="project" value="UniProtKB-UniRule"/>
</dbReference>
<protein>
    <recommendedName>
        <fullName evidence="9">Protein translocase subunit SecE</fullName>
    </recommendedName>
</protein>
<name>A0A1N7IM68_9CORY</name>
<dbReference type="GO" id="GO:0043952">
    <property type="term" value="P:protein transport by the Sec complex"/>
    <property type="evidence" value="ECO:0007669"/>
    <property type="project" value="UniProtKB-UniRule"/>
</dbReference>
<evidence type="ECO:0000256" key="5">
    <source>
        <dbReference type="ARBA" id="ARBA00022927"/>
    </source>
</evidence>
<accession>A0A1N7IM68</accession>